<reference evidence="1" key="2">
    <citation type="journal article" date="2023" name="Proc. Natl. Acad. Sci. U.S.A.">
        <title>A global phylogenomic analysis of the shiitake genus Lentinula.</title>
        <authorList>
            <person name="Sierra-Patev S."/>
            <person name="Min B."/>
            <person name="Naranjo-Ortiz M."/>
            <person name="Looney B."/>
            <person name="Konkel Z."/>
            <person name="Slot J.C."/>
            <person name="Sakamoto Y."/>
            <person name="Steenwyk J.L."/>
            <person name="Rokas A."/>
            <person name="Carro J."/>
            <person name="Camarero S."/>
            <person name="Ferreira P."/>
            <person name="Molpeceres G."/>
            <person name="Ruiz-Duenas F.J."/>
            <person name="Serrano A."/>
            <person name="Henrissat B."/>
            <person name="Drula E."/>
            <person name="Hughes K.W."/>
            <person name="Mata J.L."/>
            <person name="Ishikawa N.K."/>
            <person name="Vargas-Isla R."/>
            <person name="Ushijima S."/>
            <person name="Smith C.A."/>
            <person name="Donoghue J."/>
            <person name="Ahrendt S."/>
            <person name="Andreopoulos W."/>
            <person name="He G."/>
            <person name="LaButti K."/>
            <person name="Lipzen A."/>
            <person name="Ng V."/>
            <person name="Riley R."/>
            <person name="Sandor L."/>
            <person name="Barry K."/>
            <person name="Martinez A.T."/>
            <person name="Xiao Y."/>
            <person name="Gibbons J.G."/>
            <person name="Terashima K."/>
            <person name="Grigoriev I.V."/>
            <person name="Hibbett D."/>
        </authorList>
    </citation>
    <scope>NUCLEOTIDE SEQUENCE</scope>
    <source>
        <strain evidence="1">Sp2 HRB7682 ss15</strain>
    </source>
</reference>
<dbReference type="InterPro" id="IPR029021">
    <property type="entry name" value="Prot-tyrosine_phosphatase-like"/>
</dbReference>
<dbReference type="EMBL" id="JANVFS010000014">
    <property type="protein sequence ID" value="KAJ4481761.1"/>
    <property type="molecule type" value="Genomic_DNA"/>
</dbReference>
<accession>A0A9W9DRJ9</accession>
<proteinExistence type="predicted"/>
<evidence type="ECO:0000313" key="2">
    <source>
        <dbReference type="Proteomes" id="UP001150238"/>
    </source>
</evidence>
<dbReference type="Proteomes" id="UP001150238">
    <property type="component" value="Unassembled WGS sequence"/>
</dbReference>
<reference evidence="1" key="1">
    <citation type="submission" date="2022-08" db="EMBL/GenBank/DDBJ databases">
        <authorList>
            <consortium name="DOE Joint Genome Institute"/>
            <person name="Min B."/>
            <person name="Riley R."/>
            <person name="Sierra-Patev S."/>
            <person name="Naranjo-Ortiz M."/>
            <person name="Looney B."/>
            <person name="Konkel Z."/>
            <person name="Slot J.C."/>
            <person name="Sakamoto Y."/>
            <person name="Steenwyk J.L."/>
            <person name="Rokas A."/>
            <person name="Carro J."/>
            <person name="Camarero S."/>
            <person name="Ferreira P."/>
            <person name="Molpeceres G."/>
            <person name="Ruiz-Duenas F.J."/>
            <person name="Serrano A."/>
            <person name="Henrissat B."/>
            <person name="Drula E."/>
            <person name="Hughes K.W."/>
            <person name="Mata J.L."/>
            <person name="Ishikawa N.K."/>
            <person name="Vargas-Isla R."/>
            <person name="Ushijima S."/>
            <person name="Smith C.A."/>
            <person name="Ahrendt S."/>
            <person name="Andreopoulos W."/>
            <person name="He G."/>
            <person name="Labutti K."/>
            <person name="Lipzen A."/>
            <person name="Ng V."/>
            <person name="Sandor L."/>
            <person name="Barry K."/>
            <person name="Martinez A.T."/>
            <person name="Xiao Y."/>
            <person name="Gibbons J.G."/>
            <person name="Terashima K."/>
            <person name="Hibbett D.S."/>
            <person name="Grigoriev I.V."/>
        </authorList>
    </citation>
    <scope>NUCLEOTIDE SEQUENCE</scope>
    <source>
        <strain evidence="1">Sp2 HRB7682 ss15</strain>
    </source>
</reference>
<dbReference type="Gene3D" id="3.90.190.10">
    <property type="entry name" value="Protein tyrosine phosphatase superfamily"/>
    <property type="match status" value="1"/>
</dbReference>
<protein>
    <submittedName>
        <fullName evidence="1">Uncharacterized protein</fullName>
    </submittedName>
</protein>
<gene>
    <name evidence="1" type="ORF">C8J55DRAFT_572861</name>
</gene>
<dbReference type="AlphaFoldDB" id="A0A9W9DRJ9"/>
<evidence type="ECO:0000313" key="1">
    <source>
        <dbReference type="EMBL" id="KAJ4481761.1"/>
    </source>
</evidence>
<organism evidence="1 2">
    <name type="scientific">Lentinula lateritia</name>
    <dbReference type="NCBI Taxonomy" id="40482"/>
    <lineage>
        <taxon>Eukaryota</taxon>
        <taxon>Fungi</taxon>
        <taxon>Dikarya</taxon>
        <taxon>Basidiomycota</taxon>
        <taxon>Agaricomycotina</taxon>
        <taxon>Agaricomycetes</taxon>
        <taxon>Agaricomycetidae</taxon>
        <taxon>Agaricales</taxon>
        <taxon>Marasmiineae</taxon>
        <taxon>Omphalotaceae</taxon>
        <taxon>Lentinula</taxon>
    </lineage>
</organism>
<name>A0A9W9DRJ9_9AGAR</name>
<comment type="caution">
    <text evidence="1">The sequence shown here is derived from an EMBL/GenBank/DDBJ whole genome shotgun (WGS) entry which is preliminary data.</text>
</comment>
<sequence length="86" mass="9661">MRISVEDVDFADPLINIPFAVALIEDALCDEGIVLVDYVEGCDCHRSLLRTLIYLIVVIHPQRVNARQALQMVREGREQIGPNPGF</sequence>